<dbReference type="PANTHER" id="PTHR43156">
    <property type="entry name" value="STAGE II SPORULATION PROTEIN E-RELATED"/>
    <property type="match status" value="1"/>
</dbReference>
<dbReference type="RefSeq" id="WP_284100104.1">
    <property type="nucleotide sequence ID" value="NZ_JARRAF010000006.1"/>
</dbReference>
<dbReference type="Pfam" id="PF13581">
    <property type="entry name" value="HATPase_c_2"/>
    <property type="match status" value="1"/>
</dbReference>
<dbReference type="SMART" id="SM00331">
    <property type="entry name" value="PP2C_SIG"/>
    <property type="match status" value="1"/>
</dbReference>
<comment type="caution">
    <text evidence="4">The sequence shown here is derived from an EMBL/GenBank/DDBJ whole genome shotgun (WGS) entry which is preliminary data.</text>
</comment>
<dbReference type="Gene3D" id="3.40.50.2300">
    <property type="match status" value="1"/>
</dbReference>
<feature type="modified residue" description="4-aspartylphosphate" evidence="2">
    <location>
        <position position="51"/>
    </location>
</feature>
<dbReference type="InterPro" id="IPR011006">
    <property type="entry name" value="CheY-like_superfamily"/>
</dbReference>
<proteinExistence type="predicted"/>
<keyword evidence="5" id="KW-1185">Reference proteome</keyword>
<dbReference type="CDD" id="cd16936">
    <property type="entry name" value="HATPase_RsbW-like"/>
    <property type="match status" value="1"/>
</dbReference>
<feature type="domain" description="Response regulatory" evidence="3">
    <location>
        <begin position="2"/>
        <end position="118"/>
    </location>
</feature>
<dbReference type="InterPro" id="IPR001789">
    <property type="entry name" value="Sig_transdc_resp-reg_receiver"/>
</dbReference>
<gene>
    <name evidence="4" type="ORF">PZA18_07030</name>
</gene>
<evidence type="ECO:0000256" key="1">
    <source>
        <dbReference type="ARBA" id="ARBA00022801"/>
    </source>
</evidence>
<keyword evidence="2" id="KW-0597">Phosphoprotein</keyword>
<dbReference type="EMBL" id="JARRAF010000006">
    <property type="protein sequence ID" value="MDK2123799.1"/>
    <property type="molecule type" value="Genomic_DNA"/>
</dbReference>
<evidence type="ECO:0000256" key="2">
    <source>
        <dbReference type="PROSITE-ProRule" id="PRU00169"/>
    </source>
</evidence>
<dbReference type="SUPFAM" id="SSF52172">
    <property type="entry name" value="CheY-like"/>
    <property type="match status" value="1"/>
</dbReference>
<dbReference type="SUPFAM" id="SSF55874">
    <property type="entry name" value="ATPase domain of HSP90 chaperone/DNA topoisomerase II/histidine kinase"/>
    <property type="match status" value="1"/>
</dbReference>
<sequence>MKILIVDDTEVIRLLVSRFVEAMGHIPVTANNGAEAVEAFRKDMPDVVLLDMLMPVMDGPQAARLIKRQAGERWIPIIFVTAIGEENRLADAIEQGADDYIIKPINLRILEAKIKAIERTVLLNRKVREQSVKLAEYYDHAEEEKRVARHLMDQLVNAERLSDPQIEYWISPAESLSGDLIAAARTPGQVLHLLLADGIGHGLTAALNVLPLTQPFYTMTEKGFTLKDILAEMNDKIRQVLPRGRFVATALLAIDNINRQIEVWNGGIPDVFLLGKEGHLIKSWRSRNLPLGILPTRDLEMVTEHHFFEGDETLMVCSDGLIEARRVDGEQFGSQRVLASVESSPPTGRMQGLVDALGRFLDGLSHHDDVSVVMVSLAAGQSRSLSLDCESVYAGDSDLELADALLAEHSFIWRQQLSLGAEELRRVNSVPYIMGLVDQICTVPEVQSDIFLILTELFVNAVDHGLLKLSSTLKHDAEGMESYLQEREQRLANLQEGRIDIELMGLRVQEKDVFRLRVRDSGEGFDWIRYSPPRNVEIARPAHGRGILLVRALCPIVEYSGLGNEVIAYYVPKTHLLVDQAAAGGSK</sequence>
<dbReference type="SUPFAM" id="SSF81606">
    <property type="entry name" value="PP2C-like"/>
    <property type="match status" value="1"/>
</dbReference>
<keyword evidence="1" id="KW-0378">Hydrolase</keyword>
<dbReference type="Proteomes" id="UP001172778">
    <property type="component" value="Unassembled WGS sequence"/>
</dbReference>
<dbReference type="InterPro" id="IPR036457">
    <property type="entry name" value="PPM-type-like_dom_sf"/>
</dbReference>
<dbReference type="CDD" id="cd17546">
    <property type="entry name" value="REC_hyHK_CKI1_RcsC-like"/>
    <property type="match status" value="1"/>
</dbReference>
<dbReference type="InterPro" id="IPR001932">
    <property type="entry name" value="PPM-type_phosphatase-like_dom"/>
</dbReference>
<dbReference type="Pfam" id="PF07228">
    <property type="entry name" value="SpoIIE"/>
    <property type="match status" value="1"/>
</dbReference>
<dbReference type="Gene3D" id="3.30.565.10">
    <property type="entry name" value="Histidine kinase-like ATPase, C-terminal domain"/>
    <property type="match status" value="1"/>
</dbReference>
<evidence type="ECO:0000313" key="5">
    <source>
        <dbReference type="Proteomes" id="UP001172778"/>
    </source>
</evidence>
<dbReference type="Pfam" id="PF00072">
    <property type="entry name" value="Response_reg"/>
    <property type="match status" value="1"/>
</dbReference>
<evidence type="ECO:0000259" key="3">
    <source>
        <dbReference type="PROSITE" id="PS50110"/>
    </source>
</evidence>
<organism evidence="4 5">
    <name type="scientific">Parachitinimonas caeni</name>
    <dbReference type="NCBI Taxonomy" id="3031301"/>
    <lineage>
        <taxon>Bacteria</taxon>
        <taxon>Pseudomonadati</taxon>
        <taxon>Pseudomonadota</taxon>
        <taxon>Betaproteobacteria</taxon>
        <taxon>Neisseriales</taxon>
        <taxon>Chitinibacteraceae</taxon>
        <taxon>Parachitinimonas</taxon>
    </lineage>
</organism>
<dbReference type="InterPro" id="IPR003594">
    <property type="entry name" value="HATPase_dom"/>
</dbReference>
<dbReference type="PROSITE" id="PS50110">
    <property type="entry name" value="RESPONSE_REGULATORY"/>
    <property type="match status" value="1"/>
</dbReference>
<dbReference type="SMART" id="SM00448">
    <property type="entry name" value="REC"/>
    <property type="match status" value="1"/>
</dbReference>
<dbReference type="InterPro" id="IPR036890">
    <property type="entry name" value="HATPase_C_sf"/>
</dbReference>
<evidence type="ECO:0000313" key="4">
    <source>
        <dbReference type="EMBL" id="MDK2123799.1"/>
    </source>
</evidence>
<reference evidence="4" key="1">
    <citation type="submission" date="2023-03" db="EMBL/GenBank/DDBJ databases">
        <title>Chitinimonas shenzhenensis gen. nov., sp. nov., a novel member of family Burkholderiaceae isolated from activated sludge collected in Shen Zhen, China.</title>
        <authorList>
            <person name="Wang X."/>
        </authorList>
    </citation>
    <scope>NUCLEOTIDE SEQUENCE</scope>
    <source>
        <strain evidence="4">DQS-5</strain>
    </source>
</reference>
<accession>A0ABT7DUQ7</accession>
<name>A0ABT7DUQ7_9NEIS</name>
<dbReference type="PANTHER" id="PTHR43156:SF2">
    <property type="entry name" value="STAGE II SPORULATION PROTEIN E"/>
    <property type="match status" value="1"/>
</dbReference>
<dbReference type="Gene3D" id="3.60.40.10">
    <property type="entry name" value="PPM-type phosphatase domain"/>
    <property type="match status" value="1"/>
</dbReference>
<dbReference type="InterPro" id="IPR052016">
    <property type="entry name" value="Bact_Sigma-Reg"/>
</dbReference>
<protein>
    <submittedName>
        <fullName evidence="4">Fused response regulator/phosphatase</fullName>
    </submittedName>
</protein>